<dbReference type="SUPFAM" id="SSF56059">
    <property type="entry name" value="Glutathione synthetase ATP-binding domain-like"/>
    <property type="match status" value="1"/>
</dbReference>
<keyword evidence="5" id="KW-0460">Magnesium</keyword>
<evidence type="ECO:0000313" key="7">
    <source>
        <dbReference type="EMBL" id="MBS7823832.1"/>
    </source>
</evidence>
<feature type="domain" description="Glutathionylspermidine synthase pre-ATP-grasp-like" evidence="6">
    <location>
        <begin position="12"/>
        <end position="385"/>
    </location>
</feature>
<reference evidence="7" key="1">
    <citation type="submission" date="2021-03" db="EMBL/GenBank/DDBJ databases">
        <title>Identification and antibiotic profiling of Wohlfahrtiimonas chitiniclastica, an underestimated human pathogen.</title>
        <authorList>
            <person name="Kopf A."/>
            <person name="Bunk B."/>
            <person name="Coldewey S."/>
            <person name="Gunzer F."/>
            <person name="Riedel T."/>
            <person name="Schroettner P."/>
        </authorList>
    </citation>
    <scope>NUCLEOTIDE SEQUENCE</scope>
    <source>
        <strain evidence="7">DSM 100917</strain>
    </source>
</reference>
<dbReference type="GO" id="GO:0016874">
    <property type="term" value="F:ligase activity"/>
    <property type="evidence" value="ECO:0007669"/>
    <property type="project" value="UniProtKB-KW"/>
</dbReference>
<dbReference type="RefSeq" id="WP_018122106.1">
    <property type="nucleotide sequence ID" value="NZ_JAGIBR010000001.1"/>
</dbReference>
<evidence type="ECO:0000256" key="5">
    <source>
        <dbReference type="ARBA" id="ARBA00022842"/>
    </source>
</evidence>
<evidence type="ECO:0000256" key="3">
    <source>
        <dbReference type="ARBA" id="ARBA00022741"/>
    </source>
</evidence>
<comment type="caution">
    <text evidence="7">The sequence shown here is derived from an EMBL/GenBank/DDBJ whole genome shotgun (WGS) entry which is preliminary data.</text>
</comment>
<evidence type="ECO:0000256" key="1">
    <source>
        <dbReference type="ARBA" id="ARBA00022598"/>
    </source>
</evidence>
<gene>
    <name evidence="7" type="ORF">J7561_01285</name>
</gene>
<accession>A0AB35BVI5</accession>
<dbReference type="Gene3D" id="3.30.1490.330">
    <property type="match status" value="1"/>
</dbReference>
<name>A0AB35BVI5_9GAMM</name>
<proteinExistence type="predicted"/>
<dbReference type="GO" id="GO:0005524">
    <property type="term" value="F:ATP binding"/>
    <property type="evidence" value="ECO:0007669"/>
    <property type="project" value="UniProtKB-KW"/>
</dbReference>
<dbReference type="AlphaFoldDB" id="A0AB35BVI5"/>
<protein>
    <submittedName>
        <fullName evidence="7">Glutathionylspermidine synthase family protein</fullName>
    </submittedName>
</protein>
<keyword evidence="2" id="KW-0479">Metal-binding</keyword>
<dbReference type="InterPro" id="IPR005494">
    <property type="entry name" value="GSPS_pre-ATP-grasp-like_dom"/>
</dbReference>
<keyword evidence="4" id="KW-0067">ATP-binding</keyword>
<dbReference type="EMBL" id="JAGIBU010000001">
    <property type="protein sequence ID" value="MBS7823832.1"/>
    <property type="molecule type" value="Genomic_DNA"/>
</dbReference>
<keyword evidence="3" id="KW-0547">Nucleotide-binding</keyword>
<dbReference type="Proteomes" id="UP000680020">
    <property type="component" value="Unassembled WGS sequence"/>
</dbReference>
<dbReference type="SUPFAM" id="SSF52440">
    <property type="entry name" value="PreATP-grasp domain"/>
    <property type="match status" value="1"/>
</dbReference>
<evidence type="ECO:0000256" key="2">
    <source>
        <dbReference type="ARBA" id="ARBA00022723"/>
    </source>
</evidence>
<keyword evidence="1" id="KW-0436">Ligase</keyword>
<dbReference type="GO" id="GO:0046872">
    <property type="term" value="F:metal ion binding"/>
    <property type="evidence" value="ECO:0007669"/>
    <property type="project" value="UniProtKB-KW"/>
</dbReference>
<sequence>MKRIPITARPDWQEKAVEYGFYFHTMYDEPYWSEDHYYAFTGREIDELEDATNELHQMSLEAVELVINNEALLKKFRIPENVWDFVATSWKDKDPSLYGRFDFAYDGKTPPKMLEYNADTPTSLYESAFFQWIWLEDQMAAGHLPDNADQFNSIQEKLIERFAFFKSWHGISHMHLSCCSDTEEDRGTIQYLQDCALDAELPNDFVFIEDIGINEYGQFTDVNDEIIRTMFKLYPWEMMFREEFAEYLDNRKTLWIEPGWKSILSNKAILPLLWSMFPNHPNLLESYFAEDAAAGNLSSYVKKPLFSREGANISIVDRGQVVAEAEGPYGEEGYIHQAYYPLPKFEDNTTLIGSWVVGDQSAGICIREDKALITQDLSRFYPHAIID</sequence>
<evidence type="ECO:0000256" key="4">
    <source>
        <dbReference type="ARBA" id="ARBA00022840"/>
    </source>
</evidence>
<dbReference type="Pfam" id="PF03738">
    <property type="entry name" value="GSP_synth"/>
    <property type="match status" value="1"/>
</dbReference>
<organism evidence="7 8">
    <name type="scientific">Wohlfahrtiimonas chitiniclastica</name>
    <dbReference type="NCBI Taxonomy" id="400946"/>
    <lineage>
        <taxon>Bacteria</taxon>
        <taxon>Pseudomonadati</taxon>
        <taxon>Pseudomonadota</taxon>
        <taxon>Gammaproteobacteria</taxon>
        <taxon>Cardiobacteriales</taxon>
        <taxon>Ignatzschineriaceae</taxon>
        <taxon>Wohlfahrtiimonas</taxon>
    </lineage>
</organism>
<evidence type="ECO:0000313" key="8">
    <source>
        <dbReference type="Proteomes" id="UP000680020"/>
    </source>
</evidence>
<evidence type="ECO:0000259" key="6">
    <source>
        <dbReference type="Pfam" id="PF03738"/>
    </source>
</evidence>
<dbReference type="InterPro" id="IPR016185">
    <property type="entry name" value="PreATP-grasp_dom_sf"/>
</dbReference>